<protein>
    <recommendedName>
        <fullName evidence="3">Amine oxidase</fullName>
        <ecNumber evidence="3">1.4.3.-</ecNumber>
    </recommendedName>
</protein>
<dbReference type="GeneID" id="101853043"/>
<dbReference type="Proteomes" id="UP000694888">
    <property type="component" value="Unplaced"/>
</dbReference>
<gene>
    <name evidence="8 9" type="primary">LOC101853043</name>
</gene>
<dbReference type="InterPro" id="IPR036188">
    <property type="entry name" value="FAD/NAD-bd_sf"/>
</dbReference>
<feature type="compositionally biased region" description="Basic and acidic residues" evidence="4">
    <location>
        <begin position="497"/>
        <end position="520"/>
    </location>
</feature>
<feature type="signal peptide" evidence="5">
    <location>
        <begin position="1"/>
        <end position="19"/>
    </location>
</feature>
<dbReference type="EC" id="1.4.3.-" evidence="3"/>
<dbReference type="Pfam" id="PF01593">
    <property type="entry name" value="Amino_oxidase"/>
    <property type="match status" value="2"/>
</dbReference>
<organism evidence="7 9">
    <name type="scientific">Aplysia californica</name>
    <name type="common">California sea hare</name>
    <dbReference type="NCBI Taxonomy" id="6500"/>
    <lineage>
        <taxon>Eukaryota</taxon>
        <taxon>Metazoa</taxon>
        <taxon>Spiralia</taxon>
        <taxon>Lophotrochozoa</taxon>
        <taxon>Mollusca</taxon>
        <taxon>Gastropoda</taxon>
        <taxon>Heterobranchia</taxon>
        <taxon>Euthyneura</taxon>
        <taxon>Tectipleura</taxon>
        <taxon>Aplysiida</taxon>
        <taxon>Aplysioidea</taxon>
        <taxon>Aplysiidae</taxon>
        <taxon>Aplysia</taxon>
    </lineage>
</organism>
<comment type="similarity">
    <text evidence="3">Belongs to the flavin monoamine oxidase family.</text>
</comment>
<keyword evidence="2 3" id="KW-0560">Oxidoreductase</keyword>
<feature type="compositionally biased region" description="Acidic residues" evidence="4">
    <location>
        <begin position="537"/>
        <end position="549"/>
    </location>
</feature>
<comment type="cofactor">
    <cofactor evidence="1 3">
        <name>FAD</name>
        <dbReference type="ChEBI" id="CHEBI:57692"/>
    </cofactor>
</comment>
<name>A0ABM0JAN6_APLCA</name>
<evidence type="ECO:0000256" key="5">
    <source>
        <dbReference type="SAM" id="SignalP"/>
    </source>
</evidence>
<keyword evidence="5" id="KW-0732">Signal</keyword>
<reference evidence="8 9" key="1">
    <citation type="submission" date="2025-05" db="UniProtKB">
        <authorList>
            <consortium name="RefSeq"/>
        </authorList>
    </citation>
    <scope>IDENTIFICATION</scope>
</reference>
<dbReference type="SUPFAM" id="SSF54373">
    <property type="entry name" value="FAD-linked reductases, C-terminal domain"/>
    <property type="match status" value="1"/>
</dbReference>
<dbReference type="RefSeq" id="XP_005089305.1">
    <property type="nucleotide sequence ID" value="XM_005089248.3"/>
</dbReference>
<accession>A0ABM0JAN6</accession>
<dbReference type="RefSeq" id="XP_005089304.1">
    <property type="nucleotide sequence ID" value="XM_005089247.3"/>
</dbReference>
<evidence type="ECO:0000256" key="4">
    <source>
        <dbReference type="SAM" id="MobiDB-lite"/>
    </source>
</evidence>
<keyword evidence="3" id="KW-0274">FAD</keyword>
<dbReference type="InterPro" id="IPR002937">
    <property type="entry name" value="Amino_oxidase"/>
</dbReference>
<evidence type="ECO:0000313" key="7">
    <source>
        <dbReference type="Proteomes" id="UP000694888"/>
    </source>
</evidence>
<feature type="compositionally biased region" description="Basic and acidic residues" evidence="4">
    <location>
        <begin position="527"/>
        <end position="536"/>
    </location>
</feature>
<keyword evidence="7" id="KW-1185">Reference proteome</keyword>
<evidence type="ECO:0000259" key="6">
    <source>
        <dbReference type="Pfam" id="PF01593"/>
    </source>
</evidence>
<dbReference type="Gene3D" id="3.50.50.60">
    <property type="entry name" value="FAD/NAD(P)-binding domain"/>
    <property type="match status" value="1"/>
</dbReference>
<evidence type="ECO:0000313" key="8">
    <source>
        <dbReference type="RefSeq" id="XP_005089304.1"/>
    </source>
</evidence>
<dbReference type="PANTHER" id="PTHR10742:SF410">
    <property type="entry name" value="LYSINE-SPECIFIC HISTONE DEMETHYLASE 2"/>
    <property type="match status" value="1"/>
</dbReference>
<feature type="domain" description="Amine oxidase" evidence="6">
    <location>
        <begin position="63"/>
        <end position="194"/>
    </location>
</feature>
<feature type="domain" description="Amine oxidase" evidence="6">
    <location>
        <begin position="226"/>
        <end position="490"/>
    </location>
</feature>
<dbReference type="InterPro" id="IPR050281">
    <property type="entry name" value="Flavin_monoamine_oxidase"/>
</dbReference>
<dbReference type="InterPro" id="IPR001613">
    <property type="entry name" value="Flavin_amine_oxidase"/>
</dbReference>
<dbReference type="PRINTS" id="PR00757">
    <property type="entry name" value="AMINEOXDASEF"/>
</dbReference>
<evidence type="ECO:0000256" key="2">
    <source>
        <dbReference type="ARBA" id="ARBA00023002"/>
    </source>
</evidence>
<evidence type="ECO:0000256" key="3">
    <source>
        <dbReference type="RuleBase" id="RU362067"/>
    </source>
</evidence>
<feature type="region of interest" description="Disordered" evidence="4">
    <location>
        <begin position="497"/>
        <end position="556"/>
    </location>
</feature>
<proteinExistence type="inferred from homology"/>
<sequence length="556" mass="62370">MRRKIFVLAVLLVAEFCAADRGRKKEKTSEKSSVKTDSEKEDDGIKKAYPLLHKEVVVVGAGIAGLAAARRISKDRSNFTVTVYEAQKNRYGGRVWTDKLTNMKAKGVEVDLGSSAFNVISKNNPLLELAEDFELKTSSIEGLQFIIPWEGKVYSGSDIQDITKEAGQILNQALNESKSWKFEPSVREAVDKVLHDDFSSESTGSHLVKCLPSYVIKDYSTRHYRPELLDMGYEKVLLDGTGELLDRLVSGSSEEPPLHLQLNKAVRQIKFDNSKGKVIIRFRDGSQRQTDVVVVAVPLSIIASQDIMFEPDLPKNYQVAVSEMGVLTSNKLILEFESAFWPSDFGVFLRAVQEDQDRGYMQSWINIHRLVGLPVLTTFVMGDSAIGFEKMTDDDIKQSALDVLIEMFGKDTVSKGGDVVRLQRSQWVTEEFSKGSHTYSKVGTTPELWETLSEPLCPGVYFVGEHTSLGEHGTLHGAYNSGIRAGDQILSRYCEKKMEEEERRREEARRKEAERKKKENGGGANASEERATKEVSLEDDDDVVTEEESDERKDEL</sequence>
<evidence type="ECO:0000256" key="1">
    <source>
        <dbReference type="ARBA" id="ARBA00001974"/>
    </source>
</evidence>
<dbReference type="PANTHER" id="PTHR10742">
    <property type="entry name" value="FLAVIN MONOAMINE OXIDASE"/>
    <property type="match status" value="1"/>
</dbReference>
<dbReference type="Gene3D" id="3.90.660.10">
    <property type="match status" value="1"/>
</dbReference>
<feature type="chain" id="PRO_5045021062" description="Amine oxidase" evidence="5">
    <location>
        <begin position="20"/>
        <end position="556"/>
    </location>
</feature>
<keyword evidence="3" id="KW-0285">Flavoprotein</keyword>
<dbReference type="SUPFAM" id="SSF51905">
    <property type="entry name" value="FAD/NAD(P)-binding domain"/>
    <property type="match status" value="1"/>
</dbReference>
<evidence type="ECO:0000313" key="9">
    <source>
        <dbReference type="RefSeq" id="XP_005089305.1"/>
    </source>
</evidence>